<dbReference type="Proteomes" id="UP000053424">
    <property type="component" value="Unassembled WGS sequence"/>
</dbReference>
<reference evidence="1 2" key="1">
    <citation type="submission" date="2014-04" db="EMBL/GenBank/DDBJ databases">
        <authorList>
            <consortium name="DOE Joint Genome Institute"/>
            <person name="Kuo A."/>
            <person name="Gay G."/>
            <person name="Dore J."/>
            <person name="Kohler A."/>
            <person name="Nagy L.G."/>
            <person name="Floudas D."/>
            <person name="Copeland A."/>
            <person name="Barry K.W."/>
            <person name="Cichocki N."/>
            <person name="Veneault-Fourrey C."/>
            <person name="LaButti K."/>
            <person name="Lindquist E.A."/>
            <person name="Lipzen A."/>
            <person name="Lundell T."/>
            <person name="Morin E."/>
            <person name="Murat C."/>
            <person name="Sun H."/>
            <person name="Tunlid A."/>
            <person name="Henrissat B."/>
            <person name="Grigoriev I.V."/>
            <person name="Hibbett D.S."/>
            <person name="Martin F."/>
            <person name="Nordberg H.P."/>
            <person name="Cantor M.N."/>
            <person name="Hua S.X."/>
        </authorList>
    </citation>
    <scope>NUCLEOTIDE SEQUENCE [LARGE SCALE GENOMIC DNA]</scope>
    <source>
        <strain evidence="2">h7</strain>
    </source>
</reference>
<feature type="non-terminal residue" evidence="1">
    <location>
        <position position="87"/>
    </location>
</feature>
<dbReference type="HOGENOM" id="CLU_174187_0_0_1"/>
<gene>
    <name evidence="1" type="ORF">M413DRAFT_54427</name>
</gene>
<dbReference type="EMBL" id="KN831789">
    <property type="protein sequence ID" value="KIM38751.1"/>
    <property type="molecule type" value="Genomic_DNA"/>
</dbReference>
<dbReference type="AlphaFoldDB" id="A0A0C3C589"/>
<evidence type="ECO:0000313" key="2">
    <source>
        <dbReference type="Proteomes" id="UP000053424"/>
    </source>
</evidence>
<evidence type="ECO:0000313" key="1">
    <source>
        <dbReference type="EMBL" id="KIM38751.1"/>
    </source>
</evidence>
<feature type="non-terminal residue" evidence="1">
    <location>
        <position position="1"/>
    </location>
</feature>
<organism evidence="1 2">
    <name type="scientific">Hebeloma cylindrosporum</name>
    <dbReference type="NCBI Taxonomy" id="76867"/>
    <lineage>
        <taxon>Eukaryota</taxon>
        <taxon>Fungi</taxon>
        <taxon>Dikarya</taxon>
        <taxon>Basidiomycota</taxon>
        <taxon>Agaricomycotina</taxon>
        <taxon>Agaricomycetes</taxon>
        <taxon>Agaricomycetidae</taxon>
        <taxon>Agaricales</taxon>
        <taxon>Agaricineae</taxon>
        <taxon>Hymenogastraceae</taxon>
        <taxon>Hebeloma</taxon>
    </lineage>
</organism>
<keyword evidence="2" id="KW-1185">Reference proteome</keyword>
<accession>A0A0C3C589</accession>
<proteinExistence type="predicted"/>
<sequence>DISHIMSNIWRVYQFLQENFNSSHWAIVIFNGPHTSGNLAVHSTIFSFNYVSPYEIAVLGAHVFQNGDTDVFFEARRNLTYDEITPI</sequence>
<reference evidence="2" key="2">
    <citation type="submission" date="2015-01" db="EMBL/GenBank/DDBJ databases">
        <title>Evolutionary Origins and Diversification of the Mycorrhizal Mutualists.</title>
        <authorList>
            <consortium name="DOE Joint Genome Institute"/>
            <consortium name="Mycorrhizal Genomics Consortium"/>
            <person name="Kohler A."/>
            <person name="Kuo A."/>
            <person name="Nagy L.G."/>
            <person name="Floudas D."/>
            <person name="Copeland A."/>
            <person name="Barry K.W."/>
            <person name="Cichocki N."/>
            <person name="Veneault-Fourrey C."/>
            <person name="LaButti K."/>
            <person name="Lindquist E.A."/>
            <person name="Lipzen A."/>
            <person name="Lundell T."/>
            <person name="Morin E."/>
            <person name="Murat C."/>
            <person name="Riley R."/>
            <person name="Ohm R."/>
            <person name="Sun H."/>
            <person name="Tunlid A."/>
            <person name="Henrissat B."/>
            <person name="Grigoriev I.V."/>
            <person name="Hibbett D.S."/>
            <person name="Martin F."/>
        </authorList>
    </citation>
    <scope>NUCLEOTIDE SEQUENCE [LARGE SCALE GENOMIC DNA]</scope>
    <source>
        <strain evidence="2">h7</strain>
    </source>
</reference>
<name>A0A0C3C589_HEBCY</name>
<protein>
    <submittedName>
        <fullName evidence="1">Uncharacterized protein</fullName>
    </submittedName>
</protein>
<dbReference type="OrthoDB" id="3076056at2759"/>